<keyword evidence="3" id="KW-1185">Reference proteome</keyword>
<dbReference type="Proteomes" id="UP000886595">
    <property type="component" value="Unassembled WGS sequence"/>
</dbReference>
<dbReference type="EMBL" id="JAAMPC010000006">
    <property type="protein sequence ID" value="KAG2308175.1"/>
    <property type="molecule type" value="Genomic_DNA"/>
</dbReference>
<dbReference type="AlphaFoldDB" id="A0A8X7VBJ9"/>
<feature type="region of interest" description="Disordered" evidence="1">
    <location>
        <begin position="43"/>
        <end position="72"/>
    </location>
</feature>
<comment type="caution">
    <text evidence="2">The sequence shown here is derived from an EMBL/GenBank/DDBJ whole genome shotgun (WGS) entry which is preliminary data.</text>
</comment>
<protein>
    <submittedName>
        <fullName evidence="2">Uncharacterized protein</fullName>
    </submittedName>
</protein>
<reference evidence="2 3" key="1">
    <citation type="submission" date="2020-02" db="EMBL/GenBank/DDBJ databases">
        <authorList>
            <person name="Ma Q."/>
            <person name="Huang Y."/>
            <person name="Song X."/>
            <person name="Pei D."/>
        </authorList>
    </citation>
    <scope>NUCLEOTIDE SEQUENCE [LARGE SCALE GENOMIC DNA]</scope>
    <source>
        <strain evidence="2">Sxm20200214</strain>
        <tissue evidence="2">Leaf</tissue>
    </source>
</reference>
<proteinExistence type="predicted"/>
<organism evidence="2 3">
    <name type="scientific">Brassica carinata</name>
    <name type="common">Ethiopian mustard</name>
    <name type="synonym">Abyssinian cabbage</name>
    <dbReference type="NCBI Taxonomy" id="52824"/>
    <lineage>
        <taxon>Eukaryota</taxon>
        <taxon>Viridiplantae</taxon>
        <taxon>Streptophyta</taxon>
        <taxon>Embryophyta</taxon>
        <taxon>Tracheophyta</taxon>
        <taxon>Spermatophyta</taxon>
        <taxon>Magnoliopsida</taxon>
        <taxon>eudicotyledons</taxon>
        <taxon>Gunneridae</taxon>
        <taxon>Pentapetalae</taxon>
        <taxon>rosids</taxon>
        <taxon>malvids</taxon>
        <taxon>Brassicales</taxon>
        <taxon>Brassicaceae</taxon>
        <taxon>Brassiceae</taxon>
        <taxon>Brassica</taxon>
    </lineage>
</organism>
<evidence type="ECO:0000313" key="3">
    <source>
        <dbReference type="Proteomes" id="UP000886595"/>
    </source>
</evidence>
<evidence type="ECO:0000256" key="1">
    <source>
        <dbReference type="SAM" id="MobiDB-lite"/>
    </source>
</evidence>
<accession>A0A8X7VBJ9</accession>
<gene>
    <name evidence="2" type="ORF">Bca52824_027923</name>
</gene>
<name>A0A8X7VBJ9_BRACI</name>
<sequence length="72" mass="8173">MVSEMQSRMDTQQVRLDSIEDLLDVMAVENPFLQRVLDARRAALGMQQPPPEPTGEASQDPTPAHDYFRTFP</sequence>
<evidence type="ECO:0000313" key="2">
    <source>
        <dbReference type="EMBL" id="KAG2308175.1"/>
    </source>
</evidence>